<accession>A0A0F9PZJ9</accession>
<reference evidence="3" key="1">
    <citation type="journal article" date="2015" name="Nature">
        <title>Complex archaea that bridge the gap between prokaryotes and eukaryotes.</title>
        <authorList>
            <person name="Spang A."/>
            <person name="Saw J.H."/>
            <person name="Jorgensen S.L."/>
            <person name="Zaremba-Niedzwiedzka K."/>
            <person name="Martijn J."/>
            <person name="Lind A.E."/>
            <person name="van Eijk R."/>
            <person name="Schleper C."/>
            <person name="Guy L."/>
            <person name="Ettema T.J."/>
        </authorList>
    </citation>
    <scope>NUCLEOTIDE SEQUENCE</scope>
</reference>
<dbReference type="Gene3D" id="1.10.287.1490">
    <property type="match status" value="1"/>
</dbReference>
<feature type="domain" description="V-SNARE coiled-coil homology" evidence="2">
    <location>
        <begin position="97"/>
        <end position="157"/>
    </location>
</feature>
<dbReference type="InterPro" id="IPR042855">
    <property type="entry name" value="V_SNARE_CC"/>
</dbReference>
<proteinExistence type="predicted"/>
<dbReference type="PROSITE" id="PS50892">
    <property type="entry name" value="V_SNARE"/>
    <property type="match status" value="1"/>
</dbReference>
<evidence type="ECO:0000313" key="3">
    <source>
        <dbReference type="EMBL" id="KKN35634.1"/>
    </source>
</evidence>
<comment type="caution">
    <text evidence="3">The sequence shown here is derived from an EMBL/GenBank/DDBJ whole genome shotgun (WGS) entry which is preliminary data.</text>
</comment>
<protein>
    <recommendedName>
        <fullName evidence="2">V-SNARE coiled-coil homology domain-containing protein</fullName>
    </recommendedName>
</protein>
<dbReference type="AlphaFoldDB" id="A0A0F9PZJ9"/>
<dbReference type="EMBL" id="LAZR01002024">
    <property type="protein sequence ID" value="KKN35634.1"/>
    <property type="molecule type" value="Genomic_DNA"/>
</dbReference>
<dbReference type="SUPFAM" id="SSF57997">
    <property type="entry name" value="Tropomyosin"/>
    <property type="match status" value="1"/>
</dbReference>
<sequence length="248" mass="28178">MSLTETKSSLKKIFAIIEELSGLNSDSIPKLQVQPTNILESIAKLEEDKATDFRNSENNDDEINSLKTKISQNQRDVATLEENNKELTTERQILLEKIQTAQNELNETQSKITTKKEESANRNGRLEELESRITELKDLQEKFDNKMNKLESQLQVDLNKKEKFSNSYAMRTAAMKSLIKSGYIQSAQLKVIRALVPQTTLELKGLISASGLREDTFRSILSKMVQNNGPIDYDETEGTVTLQEEVDF</sequence>
<evidence type="ECO:0000256" key="1">
    <source>
        <dbReference type="SAM" id="Coils"/>
    </source>
</evidence>
<organism evidence="3">
    <name type="scientific">marine sediment metagenome</name>
    <dbReference type="NCBI Taxonomy" id="412755"/>
    <lineage>
        <taxon>unclassified sequences</taxon>
        <taxon>metagenomes</taxon>
        <taxon>ecological metagenomes</taxon>
    </lineage>
</organism>
<name>A0A0F9PZJ9_9ZZZZ</name>
<feature type="coiled-coil region" evidence="1">
    <location>
        <begin position="63"/>
        <end position="156"/>
    </location>
</feature>
<evidence type="ECO:0000259" key="2">
    <source>
        <dbReference type="PROSITE" id="PS50892"/>
    </source>
</evidence>
<keyword evidence="1" id="KW-0175">Coiled coil</keyword>
<gene>
    <name evidence="3" type="ORF">LCGC14_0781630</name>
</gene>